<evidence type="ECO:0000313" key="2">
    <source>
        <dbReference type="Proteomes" id="UP000789920"/>
    </source>
</evidence>
<feature type="non-terminal residue" evidence="1">
    <location>
        <position position="81"/>
    </location>
</feature>
<gene>
    <name evidence="1" type="ORF">RPERSI_LOCUS19710</name>
</gene>
<feature type="non-terminal residue" evidence="1">
    <location>
        <position position="1"/>
    </location>
</feature>
<comment type="caution">
    <text evidence="1">The sequence shown here is derived from an EMBL/GenBank/DDBJ whole genome shotgun (WGS) entry which is preliminary data.</text>
</comment>
<name>A0ACA9RHM3_9GLOM</name>
<proteinExistence type="predicted"/>
<organism evidence="1 2">
    <name type="scientific">Racocetra persica</name>
    <dbReference type="NCBI Taxonomy" id="160502"/>
    <lineage>
        <taxon>Eukaryota</taxon>
        <taxon>Fungi</taxon>
        <taxon>Fungi incertae sedis</taxon>
        <taxon>Mucoromycota</taxon>
        <taxon>Glomeromycotina</taxon>
        <taxon>Glomeromycetes</taxon>
        <taxon>Diversisporales</taxon>
        <taxon>Gigasporaceae</taxon>
        <taxon>Racocetra</taxon>
    </lineage>
</organism>
<evidence type="ECO:0000313" key="1">
    <source>
        <dbReference type="EMBL" id="CAG8794189.1"/>
    </source>
</evidence>
<dbReference type="Proteomes" id="UP000789920">
    <property type="component" value="Unassembled WGS sequence"/>
</dbReference>
<keyword evidence="2" id="KW-1185">Reference proteome</keyword>
<accession>A0ACA9RHM3</accession>
<protein>
    <submittedName>
        <fullName evidence="1">9784_t:CDS:1</fullName>
    </submittedName>
</protein>
<dbReference type="EMBL" id="CAJVQC010054455">
    <property type="protein sequence ID" value="CAG8794189.1"/>
    <property type="molecule type" value="Genomic_DNA"/>
</dbReference>
<sequence length="81" mass="9110">SSILDSDSSILNPLLSTPNFDSLILNPQNENIPKNYSEDDIVNKLKNKRISPVHDYLDINDSGIHICKVCSDNLDIKENEI</sequence>
<reference evidence="1" key="1">
    <citation type="submission" date="2021-06" db="EMBL/GenBank/DDBJ databases">
        <authorList>
            <person name="Kallberg Y."/>
            <person name="Tangrot J."/>
            <person name="Rosling A."/>
        </authorList>
    </citation>
    <scope>NUCLEOTIDE SEQUENCE</scope>
    <source>
        <strain evidence="1">MA461A</strain>
    </source>
</reference>